<evidence type="ECO:0000313" key="2">
    <source>
        <dbReference type="Proteomes" id="UP000006729"/>
    </source>
</evidence>
<gene>
    <name evidence="1" type="ORF">POPTR_001G401850v4</name>
</gene>
<reference evidence="1 2" key="1">
    <citation type="journal article" date="2006" name="Science">
        <title>The genome of black cottonwood, Populus trichocarpa (Torr. &amp; Gray).</title>
        <authorList>
            <person name="Tuskan G.A."/>
            <person name="Difazio S."/>
            <person name="Jansson S."/>
            <person name="Bohlmann J."/>
            <person name="Grigoriev I."/>
            <person name="Hellsten U."/>
            <person name="Putnam N."/>
            <person name="Ralph S."/>
            <person name="Rombauts S."/>
            <person name="Salamov A."/>
            <person name="Schein J."/>
            <person name="Sterck L."/>
            <person name="Aerts A."/>
            <person name="Bhalerao R.R."/>
            <person name="Bhalerao R.P."/>
            <person name="Blaudez D."/>
            <person name="Boerjan W."/>
            <person name="Brun A."/>
            <person name="Brunner A."/>
            <person name="Busov V."/>
            <person name="Campbell M."/>
            <person name="Carlson J."/>
            <person name="Chalot M."/>
            <person name="Chapman J."/>
            <person name="Chen G.L."/>
            <person name="Cooper D."/>
            <person name="Coutinho P.M."/>
            <person name="Couturier J."/>
            <person name="Covert S."/>
            <person name="Cronk Q."/>
            <person name="Cunningham R."/>
            <person name="Davis J."/>
            <person name="Degroeve S."/>
            <person name="Dejardin A."/>
            <person name="Depamphilis C."/>
            <person name="Detter J."/>
            <person name="Dirks B."/>
            <person name="Dubchak I."/>
            <person name="Duplessis S."/>
            <person name="Ehlting J."/>
            <person name="Ellis B."/>
            <person name="Gendler K."/>
            <person name="Goodstein D."/>
            <person name="Gribskov M."/>
            <person name="Grimwood J."/>
            <person name="Groover A."/>
            <person name="Gunter L."/>
            <person name="Hamberger B."/>
            <person name="Heinze B."/>
            <person name="Helariutta Y."/>
            <person name="Henrissat B."/>
            <person name="Holligan D."/>
            <person name="Holt R."/>
            <person name="Huang W."/>
            <person name="Islam-Faridi N."/>
            <person name="Jones S."/>
            <person name="Jones-Rhoades M."/>
            <person name="Jorgensen R."/>
            <person name="Joshi C."/>
            <person name="Kangasjarvi J."/>
            <person name="Karlsson J."/>
            <person name="Kelleher C."/>
            <person name="Kirkpatrick R."/>
            <person name="Kirst M."/>
            <person name="Kohler A."/>
            <person name="Kalluri U."/>
            <person name="Larimer F."/>
            <person name="Leebens-Mack J."/>
            <person name="Leple J.C."/>
            <person name="Locascio P."/>
            <person name="Lou Y."/>
            <person name="Lucas S."/>
            <person name="Martin F."/>
            <person name="Montanini B."/>
            <person name="Napoli C."/>
            <person name="Nelson D.R."/>
            <person name="Nelson C."/>
            <person name="Nieminen K."/>
            <person name="Nilsson O."/>
            <person name="Pereda V."/>
            <person name="Peter G."/>
            <person name="Philippe R."/>
            <person name="Pilate G."/>
            <person name="Poliakov A."/>
            <person name="Razumovskaya J."/>
            <person name="Richardson P."/>
            <person name="Rinaldi C."/>
            <person name="Ritland K."/>
            <person name="Rouze P."/>
            <person name="Ryaboy D."/>
            <person name="Schmutz J."/>
            <person name="Schrader J."/>
            <person name="Segerman B."/>
            <person name="Shin H."/>
            <person name="Siddiqui A."/>
            <person name="Sterky F."/>
            <person name="Terry A."/>
            <person name="Tsai C.J."/>
            <person name="Uberbacher E."/>
            <person name="Unneberg P."/>
            <person name="Vahala J."/>
            <person name="Wall K."/>
            <person name="Wessler S."/>
            <person name="Yang G."/>
            <person name="Yin T."/>
            <person name="Douglas C."/>
            <person name="Marra M."/>
            <person name="Sandberg G."/>
            <person name="Van de Peer Y."/>
            <person name="Rokhsar D."/>
        </authorList>
    </citation>
    <scope>NUCLEOTIDE SEQUENCE [LARGE SCALE GENOMIC DNA]</scope>
    <source>
        <strain evidence="2">cv. Nisqually</strain>
    </source>
</reference>
<organism evidence="1 2">
    <name type="scientific">Populus trichocarpa</name>
    <name type="common">Western balsam poplar</name>
    <name type="synonym">Populus balsamifera subsp. trichocarpa</name>
    <dbReference type="NCBI Taxonomy" id="3694"/>
    <lineage>
        <taxon>Eukaryota</taxon>
        <taxon>Viridiplantae</taxon>
        <taxon>Streptophyta</taxon>
        <taxon>Embryophyta</taxon>
        <taxon>Tracheophyta</taxon>
        <taxon>Spermatophyta</taxon>
        <taxon>Magnoliopsida</taxon>
        <taxon>eudicotyledons</taxon>
        <taxon>Gunneridae</taxon>
        <taxon>Pentapetalae</taxon>
        <taxon>rosids</taxon>
        <taxon>fabids</taxon>
        <taxon>Malpighiales</taxon>
        <taxon>Salicaceae</taxon>
        <taxon>Saliceae</taxon>
        <taxon>Populus</taxon>
    </lineage>
</organism>
<evidence type="ECO:0000313" key="1">
    <source>
        <dbReference type="EMBL" id="KAI9403313.1"/>
    </source>
</evidence>
<keyword evidence="2" id="KW-1185">Reference proteome</keyword>
<sequence length="247" mass="28165">MQKSRLRISGTYHSSSVSAWISSAVRARVGEMLMLAEDTKHSLFSCETLVLLNVSCYRIAFHVYPSTVCFPRLKVLHLDCLSPMHGNACIEIVLSLKRLMMQLLRAYDYLEDDDLRAYRILTLDTPNLELLKLTDSASEELNILHKTLSLAEATDNQDTPQWRGPHGNAVLSHCLSSCLEVIEFKNLEGQLAEIKIVEYCLRNARVLKKMTIRYEMEIDNSKEDVIQRVLLQVLKLYSIVSYANVQA</sequence>
<comment type="caution">
    <text evidence="1">The sequence shown here is derived from an EMBL/GenBank/DDBJ whole genome shotgun (WGS) entry which is preliminary data.</text>
</comment>
<accession>A0ACC0TPY5</accession>
<proteinExistence type="predicted"/>
<dbReference type="Proteomes" id="UP000006729">
    <property type="component" value="Chromosome 1"/>
</dbReference>
<protein>
    <submittedName>
        <fullName evidence="1">Uncharacterized protein</fullName>
    </submittedName>
</protein>
<dbReference type="EMBL" id="CM009290">
    <property type="protein sequence ID" value="KAI9403313.1"/>
    <property type="molecule type" value="Genomic_DNA"/>
</dbReference>
<name>A0ACC0TPY5_POPTR</name>